<feature type="compositionally biased region" description="Acidic residues" evidence="1">
    <location>
        <begin position="91"/>
        <end position="100"/>
    </location>
</feature>
<evidence type="ECO:0000256" key="1">
    <source>
        <dbReference type="SAM" id="MobiDB-lite"/>
    </source>
</evidence>
<keyword evidence="4" id="KW-1185">Reference proteome</keyword>
<dbReference type="EMBL" id="MU004240">
    <property type="protein sequence ID" value="KAF2665610.1"/>
    <property type="molecule type" value="Genomic_DNA"/>
</dbReference>
<feature type="domain" description="RanBD1" evidence="2">
    <location>
        <begin position="424"/>
        <end position="618"/>
    </location>
</feature>
<feature type="region of interest" description="Disordered" evidence="1">
    <location>
        <begin position="256"/>
        <end position="275"/>
    </location>
</feature>
<evidence type="ECO:0000313" key="3">
    <source>
        <dbReference type="EMBL" id="KAF2665610.1"/>
    </source>
</evidence>
<accession>A0A6A6U129</accession>
<feature type="compositionally biased region" description="Basic and acidic residues" evidence="1">
    <location>
        <begin position="430"/>
        <end position="442"/>
    </location>
</feature>
<dbReference type="AlphaFoldDB" id="A0A6A6U129"/>
<feature type="compositionally biased region" description="Basic and acidic residues" evidence="1">
    <location>
        <begin position="170"/>
        <end position="179"/>
    </location>
</feature>
<dbReference type="OrthoDB" id="185618at2759"/>
<feature type="compositionally biased region" description="Polar residues" evidence="1">
    <location>
        <begin position="181"/>
        <end position="190"/>
    </location>
</feature>
<evidence type="ECO:0000259" key="2">
    <source>
        <dbReference type="PROSITE" id="PS50196"/>
    </source>
</evidence>
<protein>
    <recommendedName>
        <fullName evidence="2">RanBD1 domain-containing protein</fullName>
    </recommendedName>
</protein>
<dbReference type="InterPro" id="IPR011993">
    <property type="entry name" value="PH-like_dom_sf"/>
</dbReference>
<feature type="compositionally biased region" description="Low complexity" evidence="1">
    <location>
        <begin position="49"/>
        <end position="64"/>
    </location>
</feature>
<proteinExistence type="predicted"/>
<feature type="region of interest" description="Disordered" evidence="1">
    <location>
        <begin position="369"/>
        <end position="453"/>
    </location>
</feature>
<dbReference type="SUPFAM" id="SSF50729">
    <property type="entry name" value="PH domain-like"/>
    <property type="match status" value="1"/>
</dbReference>
<dbReference type="InterPro" id="IPR000156">
    <property type="entry name" value="Ran_bind_dom"/>
</dbReference>
<dbReference type="Gene3D" id="2.30.29.30">
    <property type="entry name" value="Pleckstrin-homology domain (PH domain)/Phosphotyrosine-binding domain (PTB)"/>
    <property type="match status" value="1"/>
</dbReference>
<gene>
    <name evidence="3" type="ORF">BT63DRAFT_459192</name>
</gene>
<sequence length="627" mass="65839">MSSTNTDHDAKEVTSAAQAQVTEPTTPPTNDNEHRESPVREKLEQTTIDANSKPNDPSNDPSSATKSEDAMSTTESSGSGSLRGKRSRDEVDQDAEDGDQTDPKRHGRKRSRDGSSKSPELVPSVDAANTDTIMNGSASANATTTPPRAQPSSNTAEGDVPMTSPKGKRSRDQYLKEDNIPSLSNELHSASSDKPKEKLSDERGAKRPRDGGESNDVEAPNLEEQVPEAATIVSKLAGPGGFSNTSAISPFAALSGSKFPAPKDTTTSQSAFESSSFSKLANAKTSGFAALGSTSGSASPFGAISGAKSPPSIIGLAKTESAFGGAASTTSGFSALAAKPGSGFGGLAASSASPFGSALSGRPGLSAFGSSSTGFALNPPTTGLGSKPTRTFGAPVSDEEEDGDASETDDDKNVEAEGNNEGPQFGGSSETKDARFVQKEVETGEENETTMFANRGTLFLFDGAWKECGRGVFKLNISNEQEYEEPSESSGSDSQNEEQADEEADTTPATDAQDDAAAAKDSKPTAKTSKKRRADDEDTAQATPKRKRRTARLIMRQEGTNRLVLNGPFTKDSPFGNKEGKRPEGVNTLFFRGHIPNSDKSQTMLLRMKADKVEEAWKCAEEIRSAL</sequence>
<feature type="compositionally biased region" description="Polar residues" evidence="1">
    <location>
        <begin position="369"/>
        <end position="384"/>
    </location>
</feature>
<evidence type="ECO:0000313" key="4">
    <source>
        <dbReference type="Proteomes" id="UP000799302"/>
    </source>
</evidence>
<dbReference type="Proteomes" id="UP000799302">
    <property type="component" value="Unassembled WGS sequence"/>
</dbReference>
<feature type="compositionally biased region" description="Acidic residues" evidence="1">
    <location>
        <begin position="495"/>
        <end position="505"/>
    </location>
</feature>
<feature type="compositionally biased region" description="Basic and acidic residues" evidence="1">
    <location>
        <begin position="31"/>
        <end position="44"/>
    </location>
</feature>
<reference evidence="3" key="1">
    <citation type="journal article" date="2020" name="Stud. Mycol.">
        <title>101 Dothideomycetes genomes: a test case for predicting lifestyles and emergence of pathogens.</title>
        <authorList>
            <person name="Haridas S."/>
            <person name="Albert R."/>
            <person name="Binder M."/>
            <person name="Bloem J."/>
            <person name="Labutti K."/>
            <person name="Salamov A."/>
            <person name="Andreopoulos B."/>
            <person name="Baker S."/>
            <person name="Barry K."/>
            <person name="Bills G."/>
            <person name="Bluhm B."/>
            <person name="Cannon C."/>
            <person name="Castanera R."/>
            <person name="Culley D."/>
            <person name="Daum C."/>
            <person name="Ezra D."/>
            <person name="Gonzalez J."/>
            <person name="Henrissat B."/>
            <person name="Kuo A."/>
            <person name="Liang C."/>
            <person name="Lipzen A."/>
            <person name="Lutzoni F."/>
            <person name="Magnuson J."/>
            <person name="Mondo S."/>
            <person name="Nolan M."/>
            <person name="Ohm R."/>
            <person name="Pangilinan J."/>
            <person name="Park H.-J."/>
            <person name="Ramirez L."/>
            <person name="Alfaro M."/>
            <person name="Sun H."/>
            <person name="Tritt A."/>
            <person name="Yoshinaga Y."/>
            <person name="Zwiers L.-H."/>
            <person name="Turgeon B."/>
            <person name="Goodwin S."/>
            <person name="Spatafora J."/>
            <person name="Crous P."/>
            <person name="Grigoriev I."/>
        </authorList>
    </citation>
    <scope>NUCLEOTIDE SEQUENCE</scope>
    <source>
        <strain evidence="3">CBS 115976</strain>
    </source>
</reference>
<feature type="compositionally biased region" description="Basic and acidic residues" evidence="1">
    <location>
        <begin position="191"/>
        <end position="212"/>
    </location>
</feature>
<feature type="compositionally biased region" description="Basic and acidic residues" evidence="1">
    <location>
        <begin position="1"/>
        <end position="12"/>
    </location>
</feature>
<feature type="compositionally biased region" description="Acidic residues" evidence="1">
    <location>
        <begin position="397"/>
        <end position="412"/>
    </location>
</feature>
<organism evidence="3 4">
    <name type="scientific">Microthyrium microscopicum</name>
    <dbReference type="NCBI Taxonomy" id="703497"/>
    <lineage>
        <taxon>Eukaryota</taxon>
        <taxon>Fungi</taxon>
        <taxon>Dikarya</taxon>
        <taxon>Ascomycota</taxon>
        <taxon>Pezizomycotina</taxon>
        <taxon>Dothideomycetes</taxon>
        <taxon>Dothideomycetes incertae sedis</taxon>
        <taxon>Microthyriales</taxon>
        <taxon>Microthyriaceae</taxon>
        <taxon>Microthyrium</taxon>
    </lineage>
</organism>
<feature type="region of interest" description="Disordered" evidence="1">
    <location>
        <begin position="479"/>
        <end position="552"/>
    </location>
</feature>
<name>A0A6A6U129_9PEZI</name>
<feature type="region of interest" description="Disordered" evidence="1">
    <location>
        <begin position="1"/>
        <end position="232"/>
    </location>
</feature>
<dbReference type="PROSITE" id="PS50196">
    <property type="entry name" value="RANBD1"/>
    <property type="match status" value="1"/>
</dbReference>
<feature type="compositionally biased region" description="Low complexity" evidence="1">
    <location>
        <begin position="265"/>
        <end position="275"/>
    </location>
</feature>
<feature type="compositionally biased region" description="Polar residues" evidence="1">
    <location>
        <begin position="127"/>
        <end position="156"/>
    </location>
</feature>